<reference evidence="1" key="1">
    <citation type="submission" date="2022-03" db="EMBL/GenBank/DDBJ databases">
        <title>Sea Food Isolates.</title>
        <authorList>
            <person name="Li C."/>
        </authorList>
    </citation>
    <scope>NUCLEOTIDE SEQUENCE</scope>
    <source>
        <strain evidence="1">19NY04SH05-1</strain>
    </source>
</reference>
<organism evidence="1">
    <name type="scientific">Aeromonas sp. 19NY04SH05-1</name>
    <dbReference type="NCBI Taxonomy" id="2920537"/>
    <lineage>
        <taxon>Bacteria</taxon>
        <taxon>Pseudomonadati</taxon>
        <taxon>Pseudomonadota</taxon>
        <taxon>Gammaproteobacteria</taxon>
        <taxon>Aeromonadales</taxon>
        <taxon>Aeromonadaceae</taxon>
        <taxon>Aeromonas</taxon>
    </lineage>
</organism>
<protein>
    <submittedName>
        <fullName evidence="1">Uncharacterized protein</fullName>
    </submittedName>
</protein>
<dbReference type="AlphaFoldDB" id="A0AAU6TDJ7"/>
<gene>
    <name evidence="1" type="ORF">MRK42_08960</name>
</gene>
<dbReference type="RefSeq" id="WP_354689018.1">
    <property type="nucleotide sequence ID" value="NZ_CP095328.1"/>
</dbReference>
<sequence length="364" mass="42245">MSDSFPYSLPIMDVIRHDYERFRFDTHKYTHKGLFTDGDLLFAVILEVNSNKELLEELSQQYHHFKTAGIPAAKIVGEILDSYKPIALRNSIEKSHLHGHPMNMHETINELNLHIPKKYHPFYVDFKYGTNKFQITLKCNFTESDKEEIQLICESLGYQGYDYVFIHNDRIKDYPGEVHYKPNQNGNLLLAASGLIHKQFPKELLACYEEDEDFWLENRHFIFSGNHSDSAASYLLPGFDKIGTRCFVDASVFSRLNIRVYLTLYEQVVIALPLEQSNEHFYEMFKINRFELRELIFRGRLLFVVPQNLARYSQSLLLDIISVNPNSIIFSRESANKQVISSQAGSLIKISRIRADCSPVNTSN</sequence>
<accession>A0AAU6TDJ7</accession>
<name>A0AAU6TDJ7_9GAMM</name>
<dbReference type="EMBL" id="CP095328">
    <property type="protein sequence ID" value="XAG43083.1"/>
    <property type="molecule type" value="Genomic_DNA"/>
</dbReference>
<evidence type="ECO:0000313" key="1">
    <source>
        <dbReference type="EMBL" id="XAG43083.1"/>
    </source>
</evidence>
<proteinExistence type="predicted"/>